<protein>
    <recommendedName>
        <fullName evidence="11 12">Small nuclear ribonucleoprotein Sm D2</fullName>
        <shortName evidence="12">Sm-D2</shortName>
    </recommendedName>
    <alternativeName>
        <fullName evidence="9 12">snRNP core protein D2</fullName>
    </alternativeName>
</protein>
<dbReference type="GO" id="GO:0005682">
    <property type="term" value="C:U5 snRNP"/>
    <property type="evidence" value="ECO:0007669"/>
    <property type="project" value="UniProtKB-ARBA"/>
</dbReference>
<evidence type="ECO:0000256" key="2">
    <source>
        <dbReference type="ARBA" id="ARBA00004514"/>
    </source>
</evidence>
<gene>
    <name evidence="14" type="ORF">HG536_0H04100</name>
</gene>
<evidence type="ECO:0000259" key="13">
    <source>
        <dbReference type="PROSITE" id="PS52002"/>
    </source>
</evidence>
<dbReference type="KEGG" id="tgb:HG536_0H04100"/>
<keyword evidence="6 12" id="KW-0508">mRNA splicing</keyword>
<dbReference type="AlphaFoldDB" id="A0A7G3ZNE8"/>
<evidence type="ECO:0000256" key="10">
    <source>
        <dbReference type="ARBA" id="ARBA00058057"/>
    </source>
</evidence>
<dbReference type="GO" id="GO:0005685">
    <property type="term" value="C:U1 snRNP"/>
    <property type="evidence" value="ECO:0007669"/>
    <property type="project" value="UniProtKB-ARBA"/>
</dbReference>
<evidence type="ECO:0000256" key="7">
    <source>
        <dbReference type="ARBA" id="ARBA00023242"/>
    </source>
</evidence>
<evidence type="ECO:0000256" key="8">
    <source>
        <dbReference type="ARBA" id="ARBA00023274"/>
    </source>
</evidence>
<dbReference type="OrthoDB" id="437526at2759"/>
<comment type="subcellular location">
    <subcellularLocation>
        <location evidence="2">Cytoplasm</location>
        <location evidence="2">Cytosol</location>
    </subcellularLocation>
    <subcellularLocation>
        <location evidence="1 12">Nucleus</location>
    </subcellularLocation>
</comment>
<keyword evidence="7 12" id="KW-0539">Nucleus</keyword>
<evidence type="ECO:0000256" key="3">
    <source>
        <dbReference type="ARBA" id="ARBA00008146"/>
    </source>
</evidence>
<keyword evidence="8 12" id="KW-0687">Ribonucleoprotein</keyword>
<dbReference type="GO" id="GO:0003723">
    <property type="term" value="F:RNA binding"/>
    <property type="evidence" value="ECO:0007669"/>
    <property type="project" value="InterPro"/>
</dbReference>
<dbReference type="InterPro" id="IPR027248">
    <property type="entry name" value="Sm_D2"/>
</dbReference>
<dbReference type="InterPro" id="IPR010920">
    <property type="entry name" value="LSM_dom_sf"/>
</dbReference>
<dbReference type="PROSITE" id="PS52002">
    <property type="entry name" value="SM"/>
    <property type="match status" value="1"/>
</dbReference>
<sequence>MMYVIFNRHDYHFEIDLLTFDSELSDRPKAELTKDELDQLEEYEFKHGPLSLINDSMKTKTPVIISLRNNHKIIARVKAFDRHCNMVLENVKELWTERRGNKAENKERFISKLFLRGDSVIVVLKAPMQ</sequence>
<evidence type="ECO:0000256" key="11">
    <source>
        <dbReference type="ARBA" id="ARBA00070085"/>
    </source>
</evidence>
<evidence type="ECO:0000256" key="9">
    <source>
        <dbReference type="ARBA" id="ARBA00033125"/>
    </source>
</evidence>
<dbReference type="Gene3D" id="2.30.30.100">
    <property type="match status" value="1"/>
</dbReference>
<keyword evidence="5 12" id="KW-0507">mRNA processing</keyword>
<dbReference type="GO" id="GO:0000974">
    <property type="term" value="C:Prp19 complex"/>
    <property type="evidence" value="ECO:0007669"/>
    <property type="project" value="UniProtKB-ARBA"/>
</dbReference>
<proteinExistence type="inferred from homology"/>
<dbReference type="InterPro" id="IPR001163">
    <property type="entry name" value="Sm_dom_euk/arc"/>
</dbReference>
<dbReference type="Proteomes" id="UP000515788">
    <property type="component" value="Chromosome 8"/>
</dbReference>
<evidence type="ECO:0000256" key="6">
    <source>
        <dbReference type="ARBA" id="ARBA00023187"/>
    </source>
</evidence>
<name>A0A7G3ZNE8_9SACH</name>
<evidence type="ECO:0000313" key="15">
    <source>
        <dbReference type="Proteomes" id="UP000515788"/>
    </source>
</evidence>
<keyword evidence="15" id="KW-1185">Reference proteome</keyword>
<reference evidence="14 15" key="1">
    <citation type="submission" date="2020-06" db="EMBL/GenBank/DDBJ databases">
        <title>The yeast mating-type switching endonuclease HO is a domesticated member of an unorthodox homing genetic element family.</title>
        <authorList>
            <person name="Coughlan A.Y."/>
            <person name="Lombardi L."/>
            <person name="Braun-Galleani S."/>
            <person name="Martos A.R."/>
            <person name="Galeote V."/>
            <person name="Bigey F."/>
            <person name="Dequin S."/>
            <person name="Byrne K.P."/>
            <person name="Wolfe K.H."/>
        </authorList>
    </citation>
    <scope>NUCLEOTIDE SEQUENCE [LARGE SCALE GENOMIC DNA]</scope>
    <source>
        <strain evidence="14 15">CBS764</strain>
    </source>
</reference>
<dbReference type="CDD" id="cd01720">
    <property type="entry name" value="Sm_D2"/>
    <property type="match status" value="1"/>
</dbReference>
<dbReference type="SMART" id="SM00651">
    <property type="entry name" value="Sm"/>
    <property type="match status" value="1"/>
</dbReference>
<comment type="function">
    <text evidence="10">Plays a role in pre-mRNA splicing as a core component of the spliceosomal U1, U2, U4 and U5 small nuclear ribonucleoproteins (snRNPs), the building blocks of the spliceosome.</text>
</comment>
<keyword evidence="4" id="KW-0963">Cytoplasm</keyword>
<dbReference type="GO" id="GO:0005681">
    <property type="term" value="C:spliceosomal complex"/>
    <property type="evidence" value="ECO:0007669"/>
    <property type="project" value="UniProtKB-ARBA"/>
</dbReference>
<dbReference type="InterPro" id="IPR047575">
    <property type="entry name" value="Sm"/>
</dbReference>
<dbReference type="PANTHER" id="PTHR12777">
    <property type="entry name" value="SMALL NUCLEAR RIBONUCLEOPROTEIN SM D2"/>
    <property type="match status" value="1"/>
</dbReference>
<evidence type="ECO:0000256" key="12">
    <source>
        <dbReference type="RuleBase" id="RU365051"/>
    </source>
</evidence>
<evidence type="ECO:0000313" key="14">
    <source>
        <dbReference type="EMBL" id="QLL35034.1"/>
    </source>
</evidence>
<organism evidence="14 15">
    <name type="scientific">Torulaspora globosa</name>
    <dbReference type="NCBI Taxonomy" id="48254"/>
    <lineage>
        <taxon>Eukaryota</taxon>
        <taxon>Fungi</taxon>
        <taxon>Dikarya</taxon>
        <taxon>Ascomycota</taxon>
        <taxon>Saccharomycotina</taxon>
        <taxon>Saccharomycetes</taxon>
        <taxon>Saccharomycetales</taxon>
        <taxon>Saccharomycetaceae</taxon>
        <taxon>Torulaspora</taxon>
    </lineage>
</organism>
<comment type="similarity">
    <text evidence="3 12">Belongs to the snRNP core protein family.</text>
</comment>
<dbReference type="GO" id="GO:0000398">
    <property type="term" value="P:mRNA splicing, via spliceosome"/>
    <property type="evidence" value="ECO:0007669"/>
    <property type="project" value="UniProtKB-ARBA"/>
</dbReference>
<evidence type="ECO:0000256" key="5">
    <source>
        <dbReference type="ARBA" id="ARBA00022664"/>
    </source>
</evidence>
<dbReference type="GO" id="GO:0005829">
    <property type="term" value="C:cytosol"/>
    <property type="evidence" value="ECO:0007669"/>
    <property type="project" value="UniProtKB-SubCell"/>
</dbReference>
<dbReference type="RefSeq" id="XP_037141708.1">
    <property type="nucleotide sequence ID" value="XM_037285812.1"/>
</dbReference>
<feature type="domain" description="Sm" evidence="13">
    <location>
        <begin position="50"/>
        <end position="129"/>
    </location>
</feature>
<evidence type="ECO:0000256" key="1">
    <source>
        <dbReference type="ARBA" id="ARBA00004123"/>
    </source>
</evidence>
<evidence type="ECO:0000256" key="4">
    <source>
        <dbReference type="ARBA" id="ARBA00022490"/>
    </source>
</evidence>
<dbReference type="SUPFAM" id="SSF50182">
    <property type="entry name" value="Sm-like ribonucleoproteins"/>
    <property type="match status" value="1"/>
</dbReference>
<accession>A0A7G3ZNE8</accession>
<dbReference type="Pfam" id="PF01423">
    <property type="entry name" value="LSM"/>
    <property type="match status" value="1"/>
</dbReference>
<dbReference type="EMBL" id="CP059253">
    <property type="protein sequence ID" value="QLL35034.1"/>
    <property type="molecule type" value="Genomic_DNA"/>
</dbReference>
<dbReference type="GeneID" id="59328300"/>
<dbReference type="FunFam" id="2.30.30.100:FF:000018">
    <property type="entry name" value="Small nuclear ribonucleoprotein Sm D2"/>
    <property type="match status" value="1"/>
</dbReference>